<proteinExistence type="predicted"/>
<organism evidence="1 2">
    <name type="scientific">Rhizobium lusitanum</name>
    <dbReference type="NCBI Taxonomy" id="293958"/>
    <lineage>
        <taxon>Bacteria</taxon>
        <taxon>Pseudomonadati</taxon>
        <taxon>Pseudomonadota</taxon>
        <taxon>Alphaproteobacteria</taxon>
        <taxon>Hyphomicrobiales</taxon>
        <taxon>Rhizobiaceae</taxon>
        <taxon>Rhizobium/Agrobacterium group</taxon>
        <taxon>Rhizobium</taxon>
    </lineage>
</organism>
<reference evidence="1 2" key="1">
    <citation type="submission" date="2016-08" db="EMBL/GenBank/DDBJ databases">
        <authorList>
            <person name="Seilhamer J.J."/>
        </authorList>
    </citation>
    <scope>NUCLEOTIDE SEQUENCE [LARGE SCALE GENOMIC DNA]</scope>
    <source>
        <strain evidence="1 2">P1-7</strain>
    </source>
</reference>
<gene>
    <name evidence="1" type="ORF">GA0061101_15915</name>
</gene>
<dbReference type="EMBL" id="FMAF01000059">
    <property type="protein sequence ID" value="SCB52972.1"/>
    <property type="molecule type" value="Genomic_DNA"/>
</dbReference>
<dbReference type="Proteomes" id="UP000199205">
    <property type="component" value="Unassembled WGS sequence"/>
</dbReference>
<accession>A0A1C3XKZ8</accession>
<protein>
    <submittedName>
        <fullName evidence="1">Uncharacterized protein</fullName>
    </submittedName>
</protein>
<dbReference type="RefSeq" id="WP_037191273.1">
    <property type="nucleotide sequence ID" value="NZ_FMAF01000059.1"/>
</dbReference>
<evidence type="ECO:0000313" key="1">
    <source>
        <dbReference type="EMBL" id="SCB52972.1"/>
    </source>
</evidence>
<evidence type="ECO:0000313" key="2">
    <source>
        <dbReference type="Proteomes" id="UP000199205"/>
    </source>
</evidence>
<dbReference type="AlphaFoldDB" id="A0A1C3XKZ8"/>
<name>A0A1C3XKZ8_9HYPH</name>
<sequence length="63" mass="7004">MSELELRREARKADCRKLVEAAMRNLIEQLHSKGFSQAAVALALADAAEEYVIELAAKPARIH</sequence>